<dbReference type="Proteomes" id="UP000192356">
    <property type="component" value="Unassembled WGS sequence"/>
</dbReference>
<protein>
    <submittedName>
        <fullName evidence="1">Uncharacterized protein</fullName>
    </submittedName>
</protein>
<comment type="caution">
    <text evidence="1">The sequence shown here is derived from an EMBL/GenBank/DDBJ whole genome shotgun (WGS) entry which is preliminary data.</text>
</comment>
<dbReference type="VEuPathDB" id="MicrosporidiaDB:A0H76_1949"/>
<dbReference type="AlphaFoldDB" id="A0A1X0Q757"/>
<sequence>MKENLISFKKLKKSNNRDEISLNEESKIIKTNKLEVNHQTINLKIKEYCDQLESRYKKSAVKQEQFEKFNKKEEISTKKELKRLYKSKESKVIENENSFYKSLSNEDKEILKRGSSKDIVNLLTLHLIRNGEKSLIFKMLLSFAEDTHNDIKLLVCKNLLGILIEFRTIKDDYILNRIVTTFEIQARSDYIKQSIHNIIYKLIDNDIYVNEFLPIIVDTNHIRVLLKDDKHTDVIIDNMEEWFYKKDSFKCRNNLLKLIRGIKCKRLFDFYNLLNIGDNYKKIERESIIKSIIDGLILNYQEVKEINKYFINHIKNTSNIDINMMELLFKIKDESIEGVLMKMIRKNLTRSQEQKLILMISDNFFRKRKEFMLKLLEHSIFRSEMFITALIKVLYSFKINLYDSFIVYFFKDHYQLIVRKIIDEYDTVKHFDSFDDVVINLLE</sequence>
<name>A0A1X0Q757_9MICR</name>
<dbReference type="VEuPathDB" id="MicrosporidiaDB:A0H76_1683"/>
<organism evidence="1 2">
    <name type="scientific">Hepatospora eriocheir</name>
    <dbReference type="NCBI Taxonomy" id="1081669"/>
    <lineage>
        <taxon>Eukaryota</taxon>
        <taxon>Fungi</taxon>
        <taxon>Fungi incertae sedis</taxon>
        <taxon>Microsporidia</taxon>
        <taxon>Hepatosporidae</taxon>
        <taxon>Hepatospora</taxon>
    </lineage>
</organism>
<accession>A0A1X0Q757</accession>
<keyword evidence="2" id="KW-1185">Reference proteome</keyword>
<dbReference type="VEuPathDB" id="MicrosporidiaDB:HERIO_2379"/>
<proteinExistence type="predicted"/>
<dbReference type="EMBL" id="LVKB01000247">
    <property type="protein sequence ID" value="ORD95589.1"/>
    <property type="molecule type" value="Genomic_DNA"/>
</dbReference>
<gene>
    <name evidence="1" type="ORF">HERIO_2379</name>
</gene>
<dbReference type="OrthoDB" id="2189352at2759"/>
<evidence type="ECO:0000313" key="1">
    <source>
        <dbReference type="EMBL" id="ORD95589.1"/>
    </source>
</evidence>
<reference evidence="1 2" key="1">
    <citation type="journal article" date="2017" name="Environ. Microbiol.">
        <title>Decay of the glycolytic pathway and adaptation to intranuclear parasitism within Enterocytozoonidae microsporidia.</title>
        <authorList>
            <person name="Wiredu Boakye D."/>
            <person name="Jaroenlak P."/>
            <person name="Prachumwat A."/>
            <person name="Williams T.A."/>
            <person name="Bateman K.S."/>
            <person name="Itsathitphaisarn O."/>
            <person name="Sritunyalucksana K."/>
            <person name="Paszkiewicz K.H."/>
            <person name="Moore K.A."/>
            <person name="Stentiford G.D."/>
            <person name="Williams B.A."/>
        </authorList>
    </citation>
    <scope>NUCLEOTIDE SEQUENCE [LARGE SCALE GENOMIC DNA]</scope>
    <source>
        <strain evidence="1 2">GB1</strain>
    </source>
</reference>
<evidence type="ECO:0000313" key="2">
    <source>
        <dbReference type="Proteomes" id="UP000192356"/>
    </source>
</evidence>